<accession>L8WH05</accession>
<dbReference type="EMBL" id="AFRT01004566">
    <property type="protein sequence ID" value="ELU36012.1"/>
    <property type="molecule type" value="Genomic_DNA"/>
</dbReference>
<reference evidence="2 3" key="1">
    <citation type="journal article" date="2013" name="Nat. Commun.">
        <title>The evolution and pathogenic mechanisms of the rice sheath blight pathogen.</title>
        <authorList>
            <person name="Zheng A."/>
            <person name="Lin R."/>
            <person name="Xu L."/>
            <person name="Qin P."/>
            <person name="Tang C."/>
            <person name="Ai P."/>
            <person name="Zhang D."/>
            <person name="Liu Y."/>
            <person name="Sun Z."/>
            <person name="Feng H."/>
            <person name="Wang Y."/>
            <person name="Chen Y."/>
            <person name="Liang X."/>
            <person name="Fu R."/>
            <person name="Li Q."/>
            <person name="Zhang J."/>
            <person name="Yu X."/>
            <person name="Xie Z."/>
            <person name="Ding L."/>
            <person name="Guan P."/>
            <person name="Tang J."/>
            <person name="Liang Y."/>
            <person name="Wang S."/>
            <person name="Deng Q."/>
            <person name="Li S."/>
            <person name="Zhu J."/>
            <person name="Wang L."/>
            <person name="Liu H."/>
            <person name="Li P."/>
        </authorList>
    </citation>
    <scope>NUCLEOTIDE SEQUENCE [LARGE SCALE GENOMIC DNA]</scope>
    <source>
        <strain evidence="3">AG-1 IA</strain>
    </source>
</reference>
<gene>
    <name evidence="2" type="ORF">AG1IA_09958</name>
</gene>
<keyword evidence="1" id="KW-0472">Membrane</keyword>
<name>L8WH05_THACA</name>
<protein>
    <submittedName>
        <fullName evidence="2">Uncharacterized protein</fullName>
    </submittedName>
</protein>
<evidence type="ECO:0000313" key="3">
    <source>
        <dbReference type="Proteomes" id="UP000011668"/>
    </source>
</evidence>
<organism evidence="2 3">
    <name type="scientific">Thanatephorus cucumeris (strain AG1-IA)</name>
    <name type="common">Rice sheath blight fungus</name>
    <name type="synonym">Rhizoctonia solani</name>
    <dbReference type="NCBI Taxonomy" id="983506"/>
    <lineage>
        <taxon>Eukaryota</taxon>
        <taxon>Fungi</taxon>
        <taxon>Dikarya</taxon>
        <taxon>Basidiomycota</taxon>
        <taxon>Agaricomycotina</taxon>
        <taxon>Agaricomycetes</taxon>
        <taxon>Cantharellales</taxon>
        <taxon>Ceratobasidiaceae</taxon>
        <taxon>Rhizoctonia</taxon>
        <taxon>Rhizoctonia solani AG-1</taxon>
    </lineage>
</organism>
<sequence length="247" mass="27437">MVLTCRTFSWWGALVIVLIFGVNLKSNMSRRATHACGSSKAVADGAVIWSTLSSVSSRAPRYSFGTTIALPFLANVHRRQYRIPYKNARGEQVVSGGWSQIVQKGVALDSEVVCRRPYVQLHTTPDPNLELFTADLLAYSGENTPEWARDPFGNLASGFQEACTIRANLQHLEGALVSAMGKHGSRYWTLQFDICIRFGGTELESYLEWEDNVGIFDSYMPLETDNKKQGIKRTGPVSIVPQDTIDL</sequence>
<dbReference type="AlphaFoldDB" id="L8WH05"/>
<dbReference type="HOGENOM" id="CLU_009958_0_1_1"/>
<keyword evidence="1" id="KW-0812">Transmembrane</keyword>
<proteinExistence type="predicted"/>
<dbReference type="Proteomes" id="UP000011668">
    <property type="component" value="Unassembled WGS sequence"/>
</dbReference>
<keyword evidence="1" id="KW-1133">Transmembrane helix</keyword>
<evidence type="ECO:0000256" key="1">
    <source>
        <dbReference type="SAM" id="Phobius"/>
    </source>
</evidence>
<dbReference type="OrthoDB" id="2963168at2759"/>
<dbReference type="STRING" id="983506.L8WH05"/>
<keyword evidence="3" id="KW-1185">Reference proteome</keyword>
<feature type="transmembrane region" description="Helical" evidence="1">
    <location>
        <begin position="6"/>
        <end position="24"/>
    </location>
</feature>
<evidence type="ECO:0000313" key="2">
    <source>
        <dbReference type="EMBL" id="ELU36012.1"/>
    </source>
</evidence>
<comment type="caution">
    <text evidence="2">The sequence shown here is derived from an EMBL/GenBank/DDBJ whole genome shotgun (WGS) entry which is preliminary data.</text>
</comment>